<accession>A0AAW0U4V4</accession>
<evidence type="ECO:0000313" key="2">
    <source>
        <dbReference type="EMBL" id="KAK8394433.1"/>
    </source>
</evidence>
<dbReference type="Gene3D" id="3.30.559.30">
    <property type="entry name" value="Nonribosomal peptide synthetase, condensation domain"/>
    <property type="match status" value="1"/>
</dbReference>
<dbReference type="InterPro" id="IPR052058">
    <property type="entry name" value="Alcohol_O-acetyltransferase"/>
</dbReference>
<dbReference type="SUPFAM" id="SSF52777">
    <property type="entry name" value="CoA-dependent acyltransferases"/>
    <property type="match status" value="2"/>
</dbReference>
<evidence type="ECO:0000313" key="3">
    <source>
        <dbReference type="Proteomes" id="UP001487740"/>
    </source>
</evidence>
<keyword evidence="3" id="KW-1185">Reference proteome</keyword>
<keyword evidence="1" id="KW-0175">Coiled coil</keyword>
<evidence type="ECO:0000256" key="1">
    <source>
        <dbReference type="SAM" id="Coils"/>
    </source>
</evidence>
<gene>
    <name evidence="2" type="ORF">O3P69_006551</name>
</gene>
<proteinExistence type="predicted"/>
<dbReference type="PANTHER" id="PTHR28037">
    <property type="entry name" value="ALCOHOL O-ACETYLTRANSFERASE 1-RELATED"/>
    <property type="match status" value="1"/>
</dbReference>
<protein>
    <recommendedName>
        <fullName evidence="4">Condensation domain-containing protein</fullName>
    </recommendedName>
</protein>
<dbReference type="AlphaFoldDB" id="A0AAW0U4V4"/>
<organism evidence="2 3">
    <name type="scientific">Scylla paramamosain</name>
    <name type="common">Mud crab</name>
    <dbReference type="NCBI Taxonomy" id="85552"/>
    <lineage>
        <taxon>Eukaryota</taxon>
        <taxon>Metazoa</taxon>
        <taxon>Ecdysozoa</taxon>
        <taxon>Arthropoda</taxon>
        <taxon>Crustacea</taxon>
        <taxon>Multicrustacea</taxon>
        <taxon>Malacostraca</taxon>
        <taxon>Eumalacostraca</taxon>
        <taxon>Eucarida</taxon>
        <taxon>Decapoda</taxon>
        <taxon>Pleocyemata</taxon>
        <taxon>Brachyura</taxon>
        <taxon>Eubrachyura</taxon>
        <taxon>Portunoidea</taxon>
        <taxon>Portunidae</taxon>
        <taxon>Portuninae</taxon>
        <taxon>Scylla</taxon>
    </lineage>
</organism>
<evidence type="ECO:0008006" key="4">
    <source>
        <dbReference type="Google" id="ProtNLM"/>
    </source>
</evidence>
<comment type="caution">
    <text evidence="2">The sequence shown here is derived from an EMBL/GenBank/DDBJ whole genome shotgun (WGS) entry which is preliminary data.</text>
</comment>
<reference evidence="2 3" key="1">
    <citation type="submission" date="2023-03" db="EMBL/GenBank/DDBJ databases">
        <title>High-quality genome of Scylla paramamosain provides insights in environmental adaptation.</title>
        <authorList>
            <person name="Zhang L."/>
        </authorList>
    </citation>
    <scope>NUCLEOTIDE SEQUENCE [LARGE SCALE GENOMIC DNA]</scope>
    <source>
        <strain evidence="2">LZ_2023a</strain>
        <tissue evidence="2">Muscle</tissue>
    </source>
</reference>
<dbReference type="Proteomes" id="UP001487740">
    <property type="component" value="Unassembled WGS sequence"/>
</dbReference>
<feature type="coiled-coil region" evidence="1">
    <location>
        <begin position="191"/>
        <end position="221"/>
    </location>
</feature>
<dbReference type="Gene3D" id="3.30.559.10">
    <property type="entry name" value="Chloramphenicol acetyltransferase-like domain"/>
    <property type="match status" value="1"/>
</dbReference>
<sequence length="460" mass="52160">MAEDSSFIWLRPATEIEELMDCANKKGFIVTVYGLTLRTSAPLTDSQIEKTLHHLFRKVPCLRTCFRKRGDTLWACDMNREQLDFQVMDTQELVPAVEALFHYHFPTTEGPLWCARLLPAGTPGCCSRPDLVAAFPYSRTLLLANHHGIADGTTNMFVTDAFLRVLDDVLASKPVDDTTQLGRLTTGEETKALLTAKMQELTKDQDRLKKLQRDLEKAHQSEKLIPRVYPMFKHPKAKFQAVLRDLDKESTQSFIRKCREEGVTVNSGLAAVFSVSLVDFVREGGLEQDFYCIRDRIPVNMRRYWQGDTSGTLGVHCMVLQNTVSTPASWRDNFWGYARGIHKNIIQAIKKNDALLQTMAVKSDCNLENVFEEQPTPVCDYGMSNMGNSDGLIQTEGQHVRLVHLVTATSCWNSPTYHMLHTLRGCLMYSFLYNSDILTRGNAQKLVDKTFENLMAVTKM</sequence>
<dbReference type="EMBL" id="JARAKH010000019">
    <property type="protein sequence ID" value="KAK8394433.1"/>
    <property type="molecule type" value="Genomic_DNA"/>
</dbReference>
<dbReference type="PANTHER" id="PTHR28037:SF1">
    <property type="entry name" value="ALCOHOL O-ACETYLTRANSFERASE 1-RELATED"/>
    <property type="match status" value="1"/>
</dbReference>
<dbReference type="InterPro" id="IPR023213">
    <property type="entry name" value="CAT-like_dom_sf"/>
</dbReference>
<name>A0AAW0U4V4_SCYPA</name>